<comment type="subcellular location">
    <subcellularLocation>
        <location evidence="5">Secreted</location>
    </subcellularLocation>
    <subcellularLocation>
        <location evidence="5">Bacterial flagellum</location>
    </subcellularLocation>
</comment>
<dbReference type="Proteomes" id="UP000010797">
    <property type="component" value="Chromosome"/>
</dbReference>
<feature type="domain" description="Flagellar hook-associated protein 2 C-terminal" evidence="7">
    <location>
        <begin position="224"/>
        <end position="482"/>
    </location>
</feature>
<keyword evidence="8" id="KW-0966">Cell projection</keyword>
<dbReference type="Pfam" id="PF07195">
    <property type="entry name" value="FliD_C"/>
    <property type="match status" value="1"/>
</dbReference>
<comment type="function">
    <text evidence="5">Required for morphogenesis and for the elongation of the flagellar filament by facilitating polymerization of the flagellin monomers at the tip of growing filament. Forms a capping structure, which prevents flagellin subunits (transported through the central channel of the flagellum) from leaking out without polymerization at the distal end.</text>
</comment>
<dbReference type="OrthoDB" id="9776025at2"/>
<comment type="subunit">
    <text evidence="2 5">Homopentamer.</text>
</comment>
<dbReference type="RefSeq" id="WP_015263257.1">
    <property type="nucleotide sequence ID" value="NC_019903.1"/>
</dbReference>
<evidence type="ECO:0000256" key="4">
    <source>
        <dbReference type="ARBA" id="ARBA00023143"/>
    </source>
</evidence>
<organism evidence="8 9">
    <name type="scientific">Desulfitobacterium dichloroeliminans (strain LMG P-21439 / DCA1)</name>
    <dbReference type="NCBI Taxonomy" id="871963"/>
    <lineage>
        <taxon>Bacteria</taxon>
        <taxon>Bacillati</taxon>
        <taxon>Bacillota</taxon>
        <taxon>Clostridia</taxon>
        <taxon>Eubacteriales</taxon>
        <taxon>Desulfitobacteriaceae</taxon>
        <taxon>Desulfitobacterium</taxon>
    </lineage>
</organism>
<dbReference type="Pfam" id="PF02465">
    <property type="entry name" value="FliD_N"/>
    <property type="match status" value="1"/>
</dbReference>
<dbReference type="STRING" id="871963.Desdi_2884"/>
<dbReference type="HOGENOM" id="CLU_015182_0_2_9"/>
<evidence type="ECO:0000256" key="2">
    <source>
        <dbReference type="ARBA" id="ARBA00011255"/>
    </source>
</evidence>
<dbReference type="InterPro" id="IPR040026">
    <property type="entry name" value="FliD"/>
</dbReference>
<evidence type="ECO:0000256" key="3">
    <source>
        <dbReference type="ARBA" id="ARBA00023054"/>
    </source>
</evidence>
<evidence type="ECO:0000256" key="5">
    <source>
        <dbReference type="RuleBase" id="RU362066"/>
    </source>
</evidence>
<sequence length="495" mass="54481">MAIRSYGLSGSGIDVEQLVKDMMAARRTQYDKVWQKKTQLEWKKADYNTMYTSLRDFRNTTAFNYKLQSTLMPKIASSTAEGIVSATANAEAANVSHTINVTQLAEGARMTSSISLGSQSLKDTLRNQFAMDGATPDTFDIKLSNGTESQTITVDTTKSINEFVSNINNSGLGIKANYDANLDRFFIYSTKSGAEAKIDFTGTTDIDGLDFLTSTLKLQTSVEGKDAIFDFDGVLGLSQSSNTFTISGVTYNLKAKGVANVVIAADNEKSLSVVKDFVNSYNDLLAKLNGELNEAKYTKFMPLTNEERSALKESEITEWDKKSKSGMLRRDTILQEAVFKLRSDISSPISGLTGNYVSLASIGITTGNYSEGGKLYIDEIKLKKALEEDPDVINKLFSTSGDTSDKQGVSNRIYDTIKTSMDKIFTVAGISSTLDGDTKSSLAMRIRDYNDSLDRMNDRLASIEARYYKQFDAMESALSKISQQNSWLLSQFTGQ</sequence>
<dbReference type="GO" id="GO:0009424">
    <property type="term" value="C:bacterial-type flagellum hook"/>
    <property type="evidence" value="ECO:0007669"/>
    <property type="project" value="UniProtKB-UniRule"/>
</dbReference>
<gene>
    <name evidence="8" type="ordered locus">Desdi_2884</name>
</gene>
<reference evidence="9" key="1">
    <citation type="submission" date="2012-02" db="EMBL/GenBank/DDBJ databases">
        <title>Complete sequence of Desulfitobacterium dichloroeliminans LMG P-21439.</title>
        <authorList>
            <person name="Lucas S."/>
            <person name="Han J."/>
            <person name="Lapidus A."/>
            <person name="Cheng J.-F."/>
            <person name="Goodwin L."/>
            <person name="Pitluck S."/>
            <person name="Peters L."/>
            <person name="Ovchinnikova G."/>
            <person name="Teshima H."/>
            <person name="Detter J.C."/>
            <person name="Han C."/>
            <person name="Tapia R."/>
            <person name="Land M."/>
            <person name="Hauser L."/>
            <person name="Kyrpides N."/>
            <person name="Ivanova N."/>
            <person name="Pagani I."/>
            <person name="Kruse T."/>
            <person name="de Vos W.M."/>
            <person name="Boon N."/>
            <person name="Smidt H."/>
            <person name="Woyke T."/>
        </authorList>
    </citation>
    <scope>NUCLEOTIDE SEQUENCE [LARGE SCALE GENOMIC DNA]</scope>
    <source>
        <strain evidence="9">LMG P-21439 / DCA1</strain>
    </source>
</reference>
<dbReference type="KEGG" id="ddl:Desdi_2884"/>
<dbReference type="GO" id="GO:0009421">
    <property type="term" value="C:bacterial-type flagellum filament cap"/>
    <property type="evidence" value="ECO:0007669"/>
    <property type="project" value="InterPro"/>
</dbReference>
<evidence type="ECO:0000313" key="9">
    <source>
        <dbReference type="Proteomes" id="UP000010797"/>
    </source>
</evidence>
<feature type="domain" description="Flagellar hook-associated protein 2 N-terminal" evidence="6">
    <location>
        <begin position="11"/>
        <end position="107"/>
    </location>
</feature>
<keyword evidence="3" id="KW-0175">Coiled coil</keyword>
<dbReference type="GO" id="GO:0071973">
    <property type="term" value="P:bacterial-type flagellum-dependent cell motility"/>
    <property type="evidence" value="ECO:0007669"/>
    <property type="project" value="TreeGrafter"/>
</dbReference>
<dbReference type="PANTHER" id="PTHR30288:SF0">
    <property type="entry name" value="FLAGELLAR HOOK-ASSOCIATED PROTEIN 2"/>
    <property type="match status" value="1"/>
</dbReference>
<proteinExistence type="inferred from homology"/>
<keyword evidence="8" id="KW-0282">Flagellum</keyword>
<dbReference type="PANTHER" id="PTHR30288">
    <property type="entry name" value="FLAGELLAR CAP/ASSEMBLY PROTEIN FLID"/>
    <property type="match status" value="1"/>
</dbReference>
<keyword evidence="5" id="KW-0964">Secreted</keyword>
<protein>
    <recommendedName>
        <fullName evidence="5">Flagellar hook-associated protein 2</fullName>
        <shortName evidence="5">HAP2</shortName>
    </recommendedName>
    <alternativeName>
        <fullName evidence="5">Flagellar cap protein</fullName>
    </alternativeName>
</protein>
<dbReference type="EMBL" id="CP003344">
    <property type="protein sequence ID" value="AGA70296.1"/>
    <property type="molecule type" value="Genomic_DNA"/>
</dbReference>
<dbReference type="eggNOG" id="COG1345">
    <property type="taxonomic scope" value="Bacteria"/>
</dbReference>
<evidence type="ECO:0000259" key="6">
    <source>
        <dbReference type="Pfam" id="PF02465"/>
    </source>
</evidence>
<name>L0FCB4_DESDL</name>
<dbReference type="InterPro" id="IPR003481">
    <property type="entry name" value="FliD_N"/>
</dbReference>
<dbReference type="GO" id="GO:0005576">
    <property type="term" value="C:extracellular region"/>
    <property type="evidence" value="ECO:0007669"/>
    <property type="project" value="UniProtKB-SubCell"/>
</dbReference>
<evidence type="ECO:0000256" key="1">
    <source>
        <dbReference type="ARBA" id="ARBA00009764"/>
    </source>
</evidence>
<comment type="similarity">
    <text evidence="1 5">Belongs to the FliD family.</text>
</comment>
<evidence type="ECO:0000313" key="8">
    <source>
        <dbReference type="EMBL" id="AGA70296.1"/>
    </source>
</evidence>
<accession>L0FCB4</accession>
<dbReference type="AlphaFoldDB" id="L0FCB4"/>
<dbReference type="GO" id="GO:0007155">
    <property type="term" value="P:cell adhesion"/>
    <property type="evidence" value="ECO:0007669"/>
    <property type="project" value="InterPro"/>
</dbReference>
<evidence type="ECO:0000259" key="7">
    <source>
        <dbReference type="Pfam" id="PF07195"/>
    </source>
</evidence>
<dbReference type="InterPro" id="IPR010809">
    <property type="entry name" value="FliD_C"/>
</dbReference>
<keyword evidence="8" id="KW-0969">Cilium</keyword>
<keyword evidence="9" id="KW-1185">Reference proteome</keyword>
<keyword evidence="4 5" id="KW-0975">Bacterial flagellum</keyword>